<dbReference type="InterPro" id="IPR000330">
    <property type="entry name" value="SNF2_N"/>
</dbReference>
<name>Q9XWW9_CAEEL</name>
<accession>Q9XWW9</accession>
<dbReference type="InterPro" id="IPR027417">
    <property type="entry name" value="P-loop_NTPase"/>
</dbReference>
<evidence type="ECO:0000259" key="1">
    <source>
        <dbReference type="Pfam" id="PF00176"/>
    </source>
</evidence>
<dbReference type="UCSC" id="Y43F8B.14">
    <property type="organism name" value="c. elegans"/>
</dbReference>
<dbReference type="AGR" id="WB:WBGene00012824"/>
<dbReference type="GO" id="GO:0005524">
    <property type="term" value="F:ATP binding"/>
    <property type="evidence" value="ECO:0007669"/>
    <property type="project" value="InterPro"/>
</dbReference>
<dbReference type="Pfam" id="PF00176">
    <property type="entry name" value="SNF2-rel_dom"/>
    <property type="match status" value="1"/>
</dbReference>
<dbReference type="CTD" id="189876"/>
<dbReference type="eggNOG" id="KOG1001">
    <property type="taxonomic scope" value="Eukaryota"/>
</dbReference>
<dbReference type="PeptideAtlas" id="Q9XWW9"/>
<reference evidence="2 3" key="1">
    <citation type="journal article" date="1998" name="Science">
        <title>Genome sequence of the nematode C. elegans: a platform for investigating biology.</title>
        <authorList>
            <consortium name="The C. elegans sequencing consortium"/>
            <person name="Sulson J.E."/>
            <person name="Waterston R."/>
        </authorList>
    </citation>
    <scope>NUCLEOTIDE SEQUENCE [LARGE SCALE GENOMIC DNA]</scope>
    <source>
        <strain evidence="2 3">Bristol N2</strain>
    </source>
</reference>
<dbReference type="PANTHER" id="PTHR21516:SF4">
    <property type="entry name" value="AAA_LID_7 DOMAIN-CONTAINING PROTEIN-RELATED"/>
    <property type="match status" value="1"/>
</dbReference>
<dbReference type="PIR" id="T26865">
    <property type="entry name" value="T26865"/>
</dbReference>
<dbReference type="PhylomeDB" id="Q9XWW9"/>
<feature type="domain" description="SNF2 N-terminal" evidence="1">
    <location>
        <begin position="259"/>
        <end position="432"/>
    </location>
</feature>
<keyword evidence="3" id="KW-1185">Reference proteome</keyword>
<dbReference type="RefSeq" id="NP_507785.1">
    <property type="nucleotide sequence ID" value="NM_075384.1"/>
</dbReference>
<dbReference type="InterPro" id="IPR038718">
    <property type="entry name" value="SNF2-like_sf"/>
</dbReference>
<evidence type="ECO:0000313" key="2">
    <source>
        <dbReference type="EMBL" id="CAA21518.1"/>
    </source>
</evidence>
<dbReference type="SMR" id="Q9XWW9"/>
<evidence type="ECO:0000313" key="3">
    <source>
        <dbReference type="Proteomes" id="UP000001940"/>
    </source>
</evidence>
<protein>
    <submittedName>
        <fullName evidence="2">SNF2 N-terminal domain-containing protein</fullName>
    </submittedName>
</protein>
<sequence>MSFNLDEKQEDLKVRIAERENGENHGGIITTTTATNDTTTATNDLRIRQVLIEHILQQRSLHKREESQANRTLIIGSPSWIKKFKELIENITKSLQINDLSLILFNNIRKAPSLASLAGKDIVLINYGLLKTIKSWSVSWERIIFHDFPDKNDKNDEQFQELCQLKATFRWCLTENHKQLRLAEFFDRRYKRETSDAEKFLEQANLFLLSDETKSRKLKTSLKDHQKDFKKSLAQREKEPFTGGIVTILIRDILIKETFIAFLLDQKNTSEEDGHLMGKTLLVVPTTDAMTSWKKLLESLLEKDDLSIDYFDGNETKKPENSYEVLITTYDMLETVENLKILWKRIIFEDNYSASEKDRQQYQLHYLFLCQLHAEYRWCLTENPTQHKLARFLNFEKYGESHNLIKSVTSGNAKEGEKEGIAELVKNMEQFLKHVTMLFPRSSNDYEKHITNAEKELEENPPNIRKFCSNLWAAIACYTKEYYYGKLKFEICAESDEDLEEMYASFCAGLRGPSEASEASEAVFIMEVWVEVYWNFSESEQSRCFIGNTKMKEVIDQLKKAINFIKIAEPNSIEKSYNKNKAARQRRTATMEN</sequence>
<proteinExistence type="predicted"/>
<dbReference type="OrthoDB" id="423559at2759"/>
<dbReference type="KEGG" id="cel:CELE_Y43F8B.14"/>
<dbReference type="HOGENOM" id="CLU_471927_0_0_1"/>
<dbReference type="GeneID" id="189876"/>
<dbReference type="InParanoid" id="Q9XWW9"/>
<dbReference type="SUPFAM" id="SSF52540">
    <property type="entry name" value="P-loop containing nucleoside triphosphate hydrolases"/>
    <property type="match status" value="1"/>
</dbReference>
<dbReference type="Gene3D" id="3.40.50.10810">
    <property type="entry name" value="Tandem AAA-ATPase domain"/>
    <property type="match status" value="2"/>
</dbReference>
<dbReference type="Proteomes" id="UP000001940">
    <property type="component" value="Chromosome V"/>
</dbReference>
<dbReference type="Bgee" id="WBGene00012824">
    <property type="expression patterns" value="Expressed in material anatomical entity and 2 other cell types or tissues"/>
</dbReference>
<organism evidence="2 3">
    <name type="scientific">Caenorhabditis elegans</name>
    <dbReference type="NCBI Taxonomy" id="6239"/>
    <lineage>
        <taxon>Eukaryota</taxon>
        <taxon>Metazoa</taxon>
        <taxon>Ecdysozoa</taxon>
        <taxon>Nematoda</taxon>
        <taxon>Chromadorea</taxon>
        <taxon>Rhabditida</taxon>
        <taxon>Rhabditina</taxon>
        <taxon>Rhabditomorpha</taxon>
        <taxon>Rhabditoidea</taxon>
        <taxon>Rhabditidae</taxon>
        <taxon>Peloderinae</taxon>
        <taxon>Caenorhabditis</taxon>
    </lineage>
</organism>
<dbReference type="WormBase" id="Y43F8B.14">
    <property type="protein sequence ID" value="CE21898"/>
    <property type="gene ID" value="WBGene00012824"/>
</dbReference>
<dbReference type="EMBL" id="BX284605">
    <property type="protein sequence ID" value="CAA21518.1"/>
    <property type="molecule type" value="Genomic_DNA"/>
</dbReference>
<gene>
    <name evidence="2" type="ORF">CELE_Y43F8B.14</name>
    <name evidence="2 4" type="ORF">Y43F8B.14</name>
</gene>
<dbReference type="PANTHER" id="PTHR21516">
    <property type="entry name" value="AAA_LID_7 DOMAIN-CONTAINING PROTEIN-RELATED-RELATED"/>
    <property type="match status" value="1"/>
</dbReference>
<dbReference type="STRING" id="6239.Y43F8B.14.1"/>
<evidence type="ECO:0000313" key="4">
    <source>
        <dbReference type="WormBase" id="Y43F8B.14"/>
    </source>
</evidence>
<dbReference type="PaxDb" id="6239-Y43F8B.14"/>
<dbReference type="AlphaFoldDB" id="Q9XWW9"/>